<gene>
    <name evidence="1" type="ORF">BDK51DRAFT_28835</name>
</gene>
<name>A0A4P9WRW5_9FUNG</name>
<dbReference type="OrthoDB" id="2162818at2759"/>
<dbReference type="AlphaFoldDB" id="A0A4P9WRW5"/>
<dbReference type="Proteomes" id="UP000269721">
    <property type="component" value="Unassembled WGS sequence"/>
</dbReference>
<protein>
    <submittedName>
        <fullName evidence="1">Uncharacterized protein</fullName>
    </submittedName>
</protein>
<sequence length="242" mass="25250">MSASQCKFGLVCKLGRIPDAGGICTQRIAEEGQHCGGFIFNPPVCDSGLTCDFVGRNPDGGGICRTTPQLETRSVAAPNALRGEHCGSFKENAPKCQFGLVCKLGLIPDAGGICTERISEEGQHCGGFILNPSVCASGLTCHLGPVLDGGGICRKTPQVETRSVAASNKARFFKENSPKCQFGLVCKLASSLTLEVYALSAFAVGQPCGGNIFNPPVCESDLICDLNRIPEVGGICVAVPKI</sequence>
<reference evidence="2" key="1">
    <citation type="journal article" date="2018" name="Nat. Microbiol.">
        <title>Leveraging single-cell genomics to expand the fungal tree of life.</title>
        <authorList>
            <person name="Ahrendt S.R."/>
            <person name="Quandt C.A."/>
            <person name="Ciobanu D."/>
            <person name="Clum A."/>
            <person name="Salamov A."/>
            <person name="Andreopoulos B."/>
            <person name="Cheng J.F."/>
            <person name="Woyke T."/>
            <person name="Pelin A."/>
            <person name="Henrissat B."/>
            <person name="Reynolds N.K."/>
            <person name="Benny G.L."/>
            <person name="Smith M.E."/>
            <person name="James T.Y."/>
            <person name="Grigoriev I.V."/>
        </authorList>
    </citation>
    <scope>NUCLEOTIDE SEQUENCE [LARGE SCALE GENOMIC DNA]</scope>
</reference>
<keyword evidence="2" id="KW-1185">Reference proteome</keyword>
<evidence type="ECO:0000313" key="2">
    <source>
        <dbReference type="Proteomes" id="UP000269721"/>
    </source>
</evidence>
<organism evidence="1 2">
    <name type="scientific">Blyttiomyces helicus</name>
    <dbReference type="NCBI Taxonomy" id="388810"/>
    <lineage>
        <taxon>Eukaryota</taxon>
        <taxon>Fungi</taxon>
        <taxon>Fungi incertae sedis</taxon>
        <taxon>Chytridiomycota</taxon>
        <taxon>Chytridiomycota incertae sedis</taxon>
        <taxon>Chytridiomycetes</taxon>
        <taxon>Chytridiomycetes incertae sedis</taxon>
        <taxon>Blyttiomyces</taxon>
    </lineage>
</organism>
<dbReference type="EMBL" id="KZ994150">
    <property type="protein sequence ID" value="RKO93686.1"/>
    <property type="molecule type" value="Genomic_DNA"/>
</dbReference>
<accession>A0A4P9WRW5</accession>
<proteinExistence type="predicted"/>
<evidence type="ECO:0000313" key="1">
    <source>
        <dbReference type="EMBL" id="RKO93686.1"/>
    </source>
</evidence>